<evidence type="ECO:0000256" key="7">
    <source>
        <dbReference type="ARBA" id="ARBA00022741"/>
    </source>
</evidence>
<evidence type="ECO:0000256" key="1">
    <source>
        <dbReference type="ARBA" id="ARBA00004479"/>
    </source>
</evidence>
<evidence type="ECO:0000256" key="4">
    <source>
        <dbReference type="ARBA" id="ARBA00022679"/>
    </source>
</evidence>
<dbReference type="Gene3D" id="3.30.200.20">
    <property type="entry name" value="Phosphorylase Kinase, domain 1"/>
    <property type="match status" value="1"/>
</dbReference>
<evidence type="ECO:0000256" key="8">
    <source>
        <dbReference type="ARBA" id="ARBA00022777"/>
    </source>
</evidence>
<dbReference type="InterPro" id="IPR045274">
    <property type="entry name" value="WAK-like"/>
</dbReference>
<evidence type="ECO:0000313" key="21">
    <source>
        <dbReference type="Proteomes" id="UP001341840"/>
    </source>
</evidence>
<dbReference type="PANTHER" id="PTHR27005:SF511">
    <property type="entry name" value="WALL-ASSOCIATED RECEPTOR KINASE 1-RELATED"/>
    <property type="match status" value="1"/>
</dbReference>
<feature type="domain" description="EGF-like" evidence="19">
    <location>
        <begin position="320"/>
        <end position="354"/>
    </location>
</feature>
<keyword evidence="10" id="KW-1133">Transmembrane helix</keyword>
<dbReference type="SUPFAM" id="SSF56112">
    <property type="entry name" value="Protein kinase-like (PK-like)"/>
    <property type="match status" value="1"/>
</dbReference>
<dbReference type="Pfam" id="PF13947">
    <property type="entry name" value="GUB_WAK_bind"/>
    <property type="match status" value="1"/>
</dbReference>
<dbReference type="InterPro" id="IPR025287">
    <property type="entry name" value="WAK_GUB"/>
</dbReference>
<dbReference type="EMBL" id="JASCZI010060452">
    <property type="protein sequence ID" value="MED6131882.1"/>
    <property type="molecule type" value="Genomic_DNA"/>
</dbReference>
<dbReference type="InterPro" id="IPR000152">
    <property type="entry name" value="EGF-type_Asp/Asn_hydroxyl_site"/>
</dbReference>
<comment type="catalytic activity">
    <reaction evidence="14">
        <text>L-seryl-[protein] + ATP = O-phospho-L-seryl-[protein] + ADP + H(+)</text>
        <dbReference type="Rhea" id="RHEA:17989"/>
        <dbReference type="Rhea" id="RHEA-COMP:9863"/>
        <dbReference type="Rhea" id="RHEA-COMP:11604"/>
        <dbReference type="ChEBI" id="CHEBI:15378"/>
        <dbReference type="ChEBI" id="CHEBI:29999"/>
        <dbReference type="ChEBI" id="CHEBI:30616"/>
        <dbReference type="ChEBI" id="CHEBI:83421"/>
        <dbReference type="ChEBI" id="CHEBI:456216"/>
    </reaction>
</comment>
<keyword evidence="11" id="KW-0472">Membrane</keyword>
<dbReference type="Pfam" id="PF07714">
    <property type="entry name" value="PK_Tyr_Ser-Thr"/>
    <property type="match status" value="1"/>
</dbReference>
<evidence type="ECO:0000256" key="17">
    <source>
        <dbReference type="SAM" id="SignalP"/>
    </source>
</evidence>
<evidence type="ECO:0000256" key="3">
    <source>
        <dbReference type="ARBA" id="ARBA00022536"/>
    </source>
</evidence>
<gene>
    <name evidence="20" type="ORF">PIB30_014099</name>
</gene>
<dbReference type="InterPro" id="IPR013695">
    <property type="entry name" value="WAK"/>
</dbReference>
<keyword evidence="8" id="KW-0418">Kinase</keyword>
<keyword evidence="2" id="KW-0723">Serine/threonine-protein kinase</keyword>
<keyword evidence="12" id="KW-1015">Disulfide bond</keyword>
<feature type="domain" description="Protein kinase" evidence="18">
    <location>
        <begin position="420"/>
        <end position="693"/>
    </location>
</feature>
<keyword evidence="13" id="KW-0325">Glycoprotein</keyword>
<dbReference type="CDD" id="cd00054">
    <property type="entry name" value="EGF_CA"/>
    <property type="match status" value="1"/>
</dbReference>
<organism evidence="20 21">
    <name type="scientific">Stylosanthes scabra</name>
    <dbReference type="NCBI Taxonomy" id="79078"/>
    <lineage>
        <taxon>Eukaryota</taxon>
        <taxon>Viridiplantae</taxon>
        <taxon>Streptophyta</taxon>
        <taxon>Embryophyta</taxon>
        <taxon>Tracheophyta</taxon>
        <taxon>Spermatophyta</taxon>
        <taxon>Magnoliopsida</taxon>
        <taxon>eudicotyledons</taxon>
        <taxon>Gunneridae</taxon>
        <taxon>Pentapetalae</taxon>
        <taxon>rosids</taxon>
        <taxon>fabids</taxon>
        <taxon>Fabales</taxon>
        <taxon>Fabaceae</taxon>
        <taxon>Papilionoideae</taxon>
        <taxon>50 kb inversion clade</taxon>
        <taxon>dalbergioids sensu lato</taxon>
        <taxon>Dalbergieae</taxon>
        <taxon>Pterocarpus clade</taxon>
        <taxon>Stylosanthes</taxon>
    </lineage>
</organism>
<dbReference type="InterPro" id="IPR008271">
    <property type="entry name" value="Ser/Thr_kinase_AS"/>
</dbReference>
<dbReference type="PROSITE" id="PS01187">
    <property type="entry name" value="EGF_CA"/>
    <property type="match status" value="1"/>
</dbReference>
<evidence type="ECO:0000256" key="9">
    <source>
        <dbReference type="ARBA" id="ARBA00022840"/>
    </source>
</evidence>
<comment type="catalytic activity">
    <reaction evidence="15">
        <text>L-threonyl-[protein] + ATP = O-phospho-L-threonyl-[protein] + ADP + H(+)</text>
        <dbReference type="Rhea" id="RHEA:46608"/>
        <dbReference type="Rhea" id="RHEA-COMP:11060"/>
        <dbReference type="Rhea" id="RHEA-COMP:11605"/>
        <dbReference type="ChEBI" id="CHEBI:15378"/>
        <dbReference type="ChEBI" id="CHEBI:30013"/>
        <dbReference type="ChEBI" id="CHEBI:30616"/>
        <dbReference type="ChEBI" id="CHEBI:61977"/>
        <dbReference type="ChEBI" id="CHEBI:456216"/>
    </reaction>
</comment>
<proteinExistence type="predicted"/>
<evidence type="ECO:0000256" key="12">
    <source>
        <dbReference type="ARBA" id="ARBA00023157"/>
    </source>
</evidence>
<reference evidence="20 21" key="1">
    <citation type="journal article" date="2023" name="Plants (Basel)">
        <title>Bridging the Gap: Combining Genomics and Transcriptomics Approaches to Understand Stylosanthes scabra, an Orphan Legume from the Brazilian Caatinga.</title>
        <authorList>
            <person name="Ferreira-Neto J.R.C."/>
            <person name="da Silva M.D."/>
            <person name="Binneck E."/>
            <person name="de Melo N.F."/>
            <person name="da Silva R.H."/>
            <person name="de Melo A.L.T.M."/>
            <person name="Pandolfi V."/>
            <person name="Bustamante F.O."/>
            <person name="Brasileiro-Vidal A.C."/>
            <person name="Benko-Iseppon A.M."/>
        </authorList>
    </citation>
    <scope>NUCLEOTIDE SEQUENCE [LARGE SCALE GENOMIC DNA]</scope>
    <source>
        <tissue evidence="20">Leaves</tissue>
    </source>
</reference>
<name>A0ABU6S6G0_9FABA</name>
<dbReference type="PROSITE" id="PS00010">
    <property type="entry name" value="ASX_HYDROXYL"/>
    <property type="match status" value="1"/>
</dbReference>
<dbReference type="PANTHER" id="PTHR27005">
    <property type="entry name" value="WALL-ASSOCIATED RECEPTOR KINASE-LIKE 21"/>
    <property type="match status" value="1"/>
</dbReference>
<dbReference type="InterPro" id="IPR000742">
    <property type="entry name" value="EGF"/>
</dbReference>
<dbReference type="Pfam" id="PF07645">
    <property type="entry name" value="EGF_CA"/>
    <property type="match status" value="1"/>
</dbReference>
<comment type="caution">
    <text evidence="16">Lacks conserved residue(s) required for the propagation of feature annotation.</text>
</comment>
<feature type="chain" id="PRO_5046591063" evidence="17">
    <location>
        <begin position="39"/>
        <end position="758"/>
    </location>
</feature>
<dbReference type="PROSITE" id="PS50026">
    <property type="entry name" value="EGF_3"/>
    <property type="match status" value="1"/>
</dbReference>
<evidence type="ECO:0000256" key="15">
    <source>
        <dbReference type="ARBA" id="ARBA00047951"/>
    </source>
</evidence>
<dbReference type="SMART" id="SM00181">
    <property type="entry name" value="EGF"/>
    <property type="match status" value="2"/>
</dbReference>
<sequence length="758" mass="84285">MQAMKHTLNIHQLMGEHLSKQSLIFLLLLSFLALQTNAAATQPAKHCLNKCGNVSIPFPFGTTEDCSLDTNFLINCTNNVPYLPLPRHDTLTILSISLDDNELRVLSPVATDCYTTDNQGSIIISHTENDQYLLSGNLSISWTRNTFTTVGCTTLGLVVGYNNLSDDDPRPYPITCFSYCNKLQDASNGSCTGTGCCRNSLPRPRQGWSSAIGFSFENSDLNNSQVSDFNPCGYVFLVEEGGYEFETTHLKKLENTEFPVVLDWSVGDQTCVEAMKNPSRFACKAENSTCHDSDKRPGYVCKCPSGFEGNPYLLNGCQQDIDECAGDNDCIQEAKCENIRGGYNCLCPLGFLGDGILALVVASFFVHWKMNKRKLIKLKEQYFQQNGGSLLQEHIAKHRSSSQIAKVFTIEELSKATNNFDEGKILGQGGQGTVYKGVLSDNKTVAIKKSKISDPSQIKDFINELVVLSQINHKNVVKLLGCCLETEIPLLVYEFIPNGTIFEHLHDHGSSLRLTWKTRLRIAAETAAALAYLHLDTSMPIIHRDVKTANILLDYDLTAKVSDFGASRFVLKDTTELATLVQGTWGYLDPESFLTSQLTDKSDVYSFGVVLAELLTGRKALCFDMPEHEKNLAMYFVSSMKQNRLLDIVDKSIIDEAKVEQVNEFAKIAKRCLSSKGEERPTMKEVAMELEGLRSEEKQRWWWEKEKFSPEETETLVKAASSPTISNNVEDGIGGSGFIYGFDGTTITQISISWDDGR</sequence>
<comment type="subcellular location">
    <subcellularLocation>
        <location evidence="1">Membrane</location>
        <topology evidence="1">Single-pass type I membrane protein</topology>
    </subcellularLocation>
</comment>
<keyword evidence="6 17" id="KW-0732">Signal</keyword>
<evidence type="ECO:0000256" key="13">
    <source>
        <dbReference type="ARBA" id="ARBA00023180"/>
    </source>
</evidence>
<evidence type="ECO:0000256" key="2">
    <source>
        <dbReference type="ARBA" id="ARBA00022527"/>
    </source>
</evidence>
<dbReference type="SMART" id="SM00179">
    <property type="entry name" value="EGF_CA"/>
    <property type="match status" value="2"/>
</dbReference>
<keyword evidence="4" id="KW-0808">Transferase</keyword>
<dbReference type="InterPro" id="IPR049883">
    <property type="entry name" value="NOTCH1_EGF-like"/>
</dbReference>
<accession>A0ABU6S6G0</accession>
<evidence type="ECO:0000256" key="16">
    <source>
        <dbReference type="PROSITE-ProRule" id="PRU00076"/>
    </source>
</evidence>
<dbReference type="InterPro" id="IPR001245">
    <property type="entry name" value="Ser-Thr/Tyr_kinase_cat_dom"/>
</dbReference>
<evidence type="ECO:0000259" key="18">
    <source>
        <dbReference type="PROSITE" id="PS50011"/>
    </source>
</evidence>
<keyword evidence="7" id="KW-0547">Nucleotide-binding</keyword>
<keyword evidence="21" id="KW-1185">Reference proteome</keyword>
<evidence type="ECO:0000259" key="19">
    <source>
        <dbReference type="PROSITE" id="PS50026"/>
    </source>
</evidence>
<keyword evidence="9" id="KW-0067">ATP-binding</keyword>
<comment type="caution">
    <text evidence="20">The sequence shown here is derived from an EMBL/GenBank/DDBJ whole genome shotgun (WGS) entry which is preliminary data.</text>
</comment>
<dbReference type="Gene3D" id="2.10.25.10">
    <property type="entry name" value="Laminin"/>
    <property type="match status" value="1"/>
</dbReference>
<dbReference type="Proteomes" id="UP001341840">
    <property type="component" value="Unassembled WGS sequence"/>
</dbReference>
<dbReference type="Gene3D" id="1.10.510.10">
    <property type="entry name" value="Transferase(Phosphotransferase) domain 1"/>
    <property type="match status" value="1"/>
</dbReference>
<evidence type="ECO:0000256" key="10">
    <source>
        <dbReference type="ARBA" id="ARBA00022989"/>
    </source>
</evidence>
<protein>
    <submittedName>
        <fullName evidence="20">Uncharacterized protein</fullName>
    </submittedName>
</protein>
<dbReference type="SMART" id="SM00220">
    <property type="entry name" value="S_TKc"/>
    <property type="match status" value="1"/>
</dbReference>
<evidence type="ECO:0000256" key="14">
    <source>
        <dbReference type="ARBA" id="ARBA00047558"/>
    </source>
</evidence>
<evidence type="ECO:0000313" key="20">
    <source>
        <dbReference type="EMBL" id="MED6131882.1"/>
    </source>
</evidence>
<dbReference type="SUPFAM" id="SSF57196">
    <property type="entry name" value="EGF/Laminin"/>
    <property type="match status" value="1"/>
</dbReference>
<keyword evidence="5" id="KW-0812">Transmembrane</keyword>
<evidence type="ECO:0000256" key="11">
    <source>
        <dbReference type="ARBA" id="ARBA00023136"/>
    </source>
</evidence>
<keyword evidence="3 16" id="KW-0245">EGF-like domain</keyword>
<dbReference type="Pfam" id="PF08488">
    <property type="entry name" value="WAK"/>
    <property type="match status" value="1"/>
</dbReference>
<evidence type="ECO:0000256" key="5">
    <source>
        <dbReference type="ARBA" id="ARBA00022692"/>
    </source>
</evidence>
<dbReference type="PROSITE" id="PS50011">
    <property type="entry name" value="PROTEIN_KINASE_DOM"/>
    <property type="match status" value="1"/>
</dbReference>
<dbReference type="PROSITE" id="PS00108">
    <property type="entry name" value="PROTEIN_KINASE_ST"/>
    <property type="match status" value="1"/>
</dbReference>
<feature type="signal peptide" evidence="17">
    <location>
        <begin position="1"/>
        <end position="38"/>
    </location>
</feature>
<dbReference type="InterPro" id="IPR018097">
    <property type="entry name" value="EGF_Ca-bd_CS"/>
</dbReference>
<evidence type="ECO:0000256" key="6">
    <source>
        <dbReference type="ARBA" id="ARBA00022729"/>
    </source>
</evidence>
<dbReference type="InterPro" id="IPR001881">
    <property type="entry name" value="EGF-like_Ca-bd_dom"/>
</dbReference>
<dbReference type="InterPro" id="IPR000719">
    <property type="entry name" value="Prot_kinase_dom"/>
</dbReference>
<dbReference type="InterPro" id="IPR011009">
    <property type="entry name" value="Kinase-like_dom_sf"/>
</dbReference>